<comment type="caution">
    <text evidence="6">The sequence shown here is derived from an EMBL/GenBank/DDBJ whole genome shotgun (WGS) entry which is preliminary data.</text>
</comment>
<sequence length="147" mass="17124">MASFSKTAALFALLMVLVASVSAFRTTITTVEIDEPNHQTRTEKCRRQVRWEDFRQCEQFLSQAGGGRSVLAMRGVEENPRGEEYQQIQRFCCQPFRQLDEDCQCEAFEAIFREQQQRQRGSRGFEQVARQLQSQCGLQQCQFRPLF</sequence>
<keyword evidence="7" id="KW-1185">Reference proteome</keyword>
<dbReference type="PANTHER" id="PTHR35496:SF20">
    <property type="entry name" value="2S SEED STORAGE PROTEIN 1-RELATED"/>
    <property type="match status" value="1"/>
</dbReference>
<dbReference type="GO" id="GO:0045735">
    <property type="term" value="F:nutrient reservoir activity"/>
    <property type="evidence" value="ECO:0007669"/>
    <property type="project" value="InterPro"/>
</dbReference>
<reference evidence="6" key="2">
    <citation type="journal article" date="2023" name="Plants (Basel)">
        <title>Annotation of the Turnera subulata (Passifloraceae) Draft Genome Reveals the S-Locus Evolved after the Divergence of Turneroideae from Passifloroideae in a Stepwise Manner.</title>
        <authorList>
            <person name="Henning P.M."/>
            <person name="Roalson E.H."/>
            <person name="Mir W."/>
            <person name="McCubbin A.G."/>
            <person name="Shore J.S."/>
        </authorList>
    </citation>
    <scope>NUCLEOTIDE SEQUENCE</scope>
    <source>
        <strain evidence="6">F60SS</strain>
    </source>
</reference>
<protein>
    <recommendedName>
        <fullName evidence="5">Bifunctional inhibitor/plant lipid transfer protein/seed storage helical domain-containing protein</fullName>
    </recommendedName>
</protein>
<dbReference type="EMBL" id="JAKUCV010004061">
    <property type="protein sequence ID" value="KAJ4836630.1"/>
    <property type="molecule type" value="Genomic_DNA"/>
</dbReference>
<dbReference type="PANTHER" id="PTHR35496">
    <property type="entry name" value="2S SEED STORAGE PROTEIN 1-RELATED"/>
    <property type="match status" value="1"/>
</dbReference>
<dbReference type="InterPro" id="IPR016140">
    <property type="entry name" value="Bifunc_inhib/LTP/seed_store"/>
</dbReference>
<evidence type="ECO:0000256" key="2">
    <source>
        <dbReference type="ARBA" id="ARBA00022729"/>
    </source>
</evidence>
<keyword evidence="3" id="KW-1015">Disulfide bond</keyword>
<evidence type="ECO:0000256" key="1">
    <source>
        <dbReference type="ARBA" id="ARBA00008262"/>
    </source>
</evidence>
<evidence type="ECO:0000313" key="7">
    <source>
        <dbReference type="Proteomes" id="UP001141552"/>
    </source>
</evidence>
<dbReference type="Gene3D" id="1.10.110.10">
    <property type="entry name" value="Plant lipid-transfer and hydrophobic proteins"/>
    <property type="match status" value="1"/>
</dbReference>
<evidence type="ECO:0000313" key="6">
    <source>
        <dbReference type="EMBL" id="KAJ4836630.1"/>
    </source>
</evidence>
<feature type="signal peptide" evidence="4">
    <location>
        <begin position="1"/>
        <end position="23"/>
    </location>
</feature>
<dbReference type="Pfam" id="PF00234">
    <property type="entry name" value="Tryp_alpha_amyl"/>
    <property type="match status" value="1"/>
</dbReference>
<gene>
    <name evidence="6" type="ORF">Tsubulata_005474</name>
</gene>
<accession>A0A9Q0FU40</accession>
<name>A0A9Q0FU40_9ROSI</name>
<comment type="similarity">
    <text evidence="1">Belongs to the 2S seed storage albumins family.</text>
</comment>
<evidence type="ECO:0000259" key="5">
    <source>
        <dbReference type="Pfam" id="PF00234"/>
    </source>
</evidence>
<dbReference type="AlphaFoldDB" id="A0A9Q0FU40"/>
<dbReference type="InterPro" id="IPR036312">
    <property type="entry name" value="Bifun_inhib/LTP/seed_sf"/>
</dbReference>
<evidence type="ECO:0000256" key="4">
    <source>
        <dbReference type="SAM" id="SignalP"/>
    </source>
</evidence>
<feature type="domain" description="Bifunctional inhibitor/plant lipid transfer protein/seed storage helical" evidence="5">
    <location>
        <begin position="57"/>
        <end position="140"/>
    </location>
</feature>
<keyword evidence="2 4" id="KW-0732">Signal</keyword>
<dbReference type="Proteomes" id="UP001141552">
    <property type="component" value="Unassembled WGS sequence"/>
</dbReference>
<organism evidence="6 7">
    <name type="scientific">Turnera subulata</name>
    <dbReference type="NCBI Taxonomy" id="218843"/>
    <lineage>
        <taxon>Eukaryota</taxon>
        <taxon>Viridiplantae</taxon>
        <taxon>Streptophyta</taxon>
        <taxon>Embryophyta</taxon>
        <taxon>Tracheophyta</taxon>
        <taxon>Spermatophyta</taxon>
        <taxon>Magnoliopsida</taxon>
        <taxon>eudicotyledons</taxon>
        <taxon>Gunneridae</taxon>
        <taxon>Pentapetalae</taxon>
        <taxon>rosids</taxon>
        <taxon>fabids</taxon>
        <taxon>Malpighiales</taxon>
        <taxon>Passifloraceae</taxon>
        <taxon>Turnera</taxon>
    </lineage>
</organism>
<dbReference type="SUPFAM" id="SSF47699">
    <property type="entry name" value="Bifunctional inhibitor/lipid-transfer protein/seed storage 2S albumin"/>
    <property type="match status" value="1"/>
</dbReference>
<evidence type="ECO:0000256" key="3">
    <source>
        <dbReference type="ARBA" id="ARBA00023157"/>
    </source>
</evidence>
<reference evidence="6" key="1">
    <citation type="submission" date="2022-02" db="EMBL/GenBank/DDBJ databases">
        <authorList>
            <person name="Henning P.M."/>
            <person name="McCubbin A.G."/>
            <person name="Shore J.S."/>
        </authorList>
    </citation>
    <scope>NUCLEOTIDE SEQUENCE</scope>
    <source>
        <strain evidence="6">F60SS</strain>
        <tissue evidence="6">Leaves</tissue>
    </source>
</reference>
<proteinExistence type="inferred from homology"/>
<feature type="chain" id="PRO_5040160700" description="Bifunctional inhibitor/plant lipid transfer protein/seed storage helical domain-containing protein" evidence="4">
    <location>
        <begin position="24"/>
        <end position="147"/>
    </location>
</feature>
<dbReference type="InterPro" id="IPR000617">
    <property type="entry name" value="Napin/2SS/CON"/>
</dbReference>